<reference evidence="2 3" key="1">
    <citation type="journal article" date="2012" name="J. Bacteriol.">
        <title>Whole-Genome Sequence of Nocardiopsis alba Strain ATCC BAA-2165, Associated with Honeybees.</title>
        <authorList>
            <person name="Qiao J."/>
            <person name="Chen L."/>
            <person name="Li Y."/>
            <person name="Wang J."/>
            <person name="Zhang W."/>
            <person name="Chen S."/>
        </authorList>
    </citation>
    <scope>NUCLEOTIDE SEQUENCE [LARGE SCALE GENOMIC DNA]</scope>
    <source>
        <strain evidence="3">ATCC BAA-2165 / BE74</strain>
    </source>
</reference>
<accession>J7L554</accession>
<dbReference type="KEGG" id="nal:B005_0172"/>
<proteinExistence type="predicted"/>
<dbReference type="HOGENOM" id="CLU_2684169_0_0_11"/>
<dbReference type="STRING" id="1205910.B005_0172"/>
<evidence type="ECO:0000313" key="3">
    <source>
        <dbReference type="Proteomes" id="UP000003779"/>
    </source>
</evidence>
<protein>
    <submittedName>
        <fullName evidence="2">Uncharacterized protein</fullName>
    </submittedName>
</protein>
<dbReference type="Proteomes" id="UP000003779">
    <property type="component" value="Chromosome"/>
</dbReference>
<organism evidence="2 3">
    <name type="scientific">Nocardiopsis alba (strain ATCC BAA-2165 / BE74)</name>
    <dbReference type="NCBI Taxonomy" id="1205910"/>
    <lineage>
        <taxon>Bacteria</taxon>
        <taxon>Bacillati</taxon>
        <taxon>Actinomycetota</taxon>
        <taxon>Actinomycetes</taxon>
        <taxon>Streptosporangiales</taxon>
        <taxon>Nocardiopsidaceae</taxon>
        <taxon>Nocardiopsis</taxon>
    </lineage>
</organism>
<name>J7L554_NOCAA</name>
<dbReference type="PATRIC" id="fig|1205910.3.peg.162"/>
<evidence type="ECO:0000313" key="2">
    <source>
        <dbReference type="EMBL" id="AFR08788.1"/>
    </source>
</evidence>
<gene>
    <name evidence="2" type="ordered locus">B005_0172</name>
</gene>
<reference evidence="3" key="2">
    <citation type="submission" date="2012-08" db="EMBL/GenBank/DDBJ databases">
        <title>Whole-genome sequence of Nocardiopsis alba strain ATCC BAA-2165 associated with honeybees.</title>
        <authorList>
            <person name="Qiao J."/>
            <person name="Chen L."/>
            <person name="Li Y."/>
            <person name="Wang J."/>
            <person name="Zhang W."/>
            <person name="Chen S."/>
        </authorList>
    </citation>
    <scope>NUCLEOTIDE SEQUENCE [LARGE SCALE GENOMIC DNA]</scope>
    <source>
        <strain evidence="3">ATCC BAA-2165 / BE74</strain>
    </source>
</reference>
<dbReference type="AlphaFoldDB" id="J7L554"/>
<feature type="region of interest" description="Disordered" evidence="1">
    <location>
        <begin position="1"/>
        <end position="74"/>
    </location>
</feature>
<dbReference type="EMBL" id="CP003788">
    <property type="protein sequence ID" value="AFR08788.1"/>
    <property type="molecule type" value="Genomic_DNA"/>
</dbReference>
<evidence type="ECO:0000256" key="1">
    <source>
        <dbReference type="SAM" id="MobiDB-lite"/>
    </source>
</evidence>
<sequence>MAHGVGLSSGTGDEDGVVARRWRGAGRGDARGGPCRTARSVTDPGDSSTCRPRRLSAEPLGRRRPSGRGGDGQP</sequence>